<proteinExistence type="predicted"/>
<sequence>MCHYRTRELLLKYDVTMAMVAYLYARHKLRSTPKKNLQKPTKLGRAISSVDYQRRAQNRTLVLALDHVPRTVLYNVRPGSGSIFMCCRNTLLTVAQDDL</sequence>
<protein>
    <submittedName>
        <fullName evidence="1">Uncharacterized protein</fullName>
    </submittedName>
</protein>
<name>A0A0E9WF89_ANGAN</name>
<dbReference type="EMBL" id="GBXM01020419">
    <property type="protein sequence ID" value="JAH88158.1"/>
    <property type="molecule type" value="Transcribed_RNA"/>
</dbReference>
<reference evidence="1" key="1">
    <citation type="submission" date="2014-11" db="EMBL/GenBank/DDBJ databases">
        <authorList>
            <person name="Amaro Gonzalez C."/>
        </authorList>
    </citation>
    <scope>NUCLEOTIDE SEQUENCE</scope>
</reference>
<evidence type="ECO:0000313" key="1">
    <source>
        <dbReference type="EMBL" id="JAH88158.1"/>
    </source>
</evidence>
<reference evidence="1" key="2">
    <citation type="journal article" date="2015" name="Fish Shellfish Immunol.">
        <title>Early steps in the European eel (Anguilla anguilla)-Vibrio vulnificus interaction in the gills: Role of the RtxA13 toxin.</title>
        <authorList>
            <person name="Callol A."/>
            <person name="Pajuelo D."/>
            <person name="Ebbesson L."/>
            <person name="Teles M."/>
            <person name="MacKenzie S."/>
            <person name="Amaro C."/>
        </authorList>
    </citation>
    <scope>NUCLEOTIDE SEQUENCE</scope>
</reference>
<accession>A0A0E9WF89</accession>
<organism evidence="1">
    <name type="scientific">Anguilla anguilla</name>
    <name type="common">European freshwater eel</name>
    <name type="synonym">Muraena anguilla</name>
    <dbReference type="NCBI Taxonomy" id="7936"/>
    <lineage>
        <taxon>Eukaryota</taxon>
        <taxon>Metazoa</taxon>
        <taxon>Chordata</taxon>
        <taxon>Craniata</taxon>
        <taxon>Vertebrata</taxon>
        <taxon>Euteleostomi</taxon>
        <taxon>Actinopterygii</taxon>
        <taxon>Neopterygii</taxon>
        <taxon>Teleostei</taxon>
        <taxon>Anguilliformes</taxon>
        <taxon>Anguillidae</taxon>
        <taxon>Anguilla</taxon>
    </lineage>
</organism>
<dbReference type="AlphaFoldDB" id="A0A0E9WF89"/>